<comment type="caution">
    <text evidence="2">The sequence shown here is derived from an EMBL/GenBank/DDBJ whole genome shotgun (WGS) entry which is preliminary data.</text>
</comment>
<dbReference type="SUPFAM" id="SSF51182">
    <property type="entry name" value="RmlC-like cupins"/>
    <property type="match status" value="1"/>
</dbReference>
<reference evidence="2 3" key="1">
    <citation type="submission" date="2019-10" db="EMBL/GenBank/DDBJ databases">
        <title>Nonomuraea sp. nov., isolated from Phyllanthus amarus.</title>
        <authorList>
            <person name="Klykleung N."/>
            <person name="Tanasupawat S."/>
        </authorList>
    </citation>
    <scope>NUCLEOTIDE SEQUENCE [LARGE SCALE GENOMIC DNA]</scope>
    <source>
        <strain evidence="2 3">PA1-10</strain>
    </source>
</reference>
<dbReference type="InterPro" id="IPR014710">
    <property type="entry name" value="RmlC-like_jellyroll"/>
</dbReference>
<protein>
    <submittedName>
        <fullName evidence="2">Cupin domain-containing protein</fullName>
    </submittedName>
</protein>
<name>A0A5C4WKU4_9ACTN</name>
<dbReference type="InterPro" id="IPR011051">
    <property type="entry name" value="RmlC_Cupin_sf"/>
</dbReference>
<feature type="domain" description="Cupin type-2" evidence="1">
    <location>
        <begin position="29"/>
        <end position="96"/>
    </location>
</feature>
<accession>A0A5C4WKU4</accession>
<dbReference type="InterPro" id="IPR013096">
    <property type="entry name" value="Cupin_2"/>
</dbReference>
<keyword evidence="3" id="KW-1185">Reference proteome</keyword>
<evidence type="ECO:0000259" key="1">
    <source>
        <dbReference type="Pfam" id="PF07883"/>
    </source>
</evidence>
<dbReference type="PANTHER" id="PTHR38599">
    <property type="entry name" value="CUPIN DOMAIN PROTEIN (AFU_ORTHOLOGUE AFUA_3G13620)"/>
    <property type="match status" value="1"/>
</dbReference>
<proteinExistence type="predicted"/>
<evidence type="ECO:0000313" key="3">
    <source>
        <dbReference type="Proteomes" id="UP000312512"/>
    </source>
</evidence>
<dbReference type="RefSeq" id="WP_139631199.1">
    <property type="nucleotide sequence ID" value="NZ_VDLX02000005.1"/>
</dbReference>
<organism evidence="2 3">
    <name type="scientific">Nonomuraea phyllanthi</name>
    <dbReference type="NCBI Taxonomy" id="2219224"/>
    <lineage>
        <taxon>Bacteria</taxon>
        <taxon>Bacillati</taxon>
        <taxon>Actinomycetota</taxon>
        <taxon>Actinomycetes</taxon>
        <taxon>Streptosporangiales</taxon>
        <taxon>Streptosporangiaceae</taxon>
        <taxon>Nonomuraea</taxon>
    </lineage>
</organism>
<dbReference type="Pfam" id="PF07883">
    <property type="entry name" value="Cupin_2"/>
    <property type="match status" value="1"/>
</dbReference>
<dbReference type="EMBL" id="VDLX02000005">
    <property type="protein sequence ID" value="KAB8194606.1"/>
    <property type="molecule type" value="Genomic_DNA"/>
</dbReference>
<dbReference type="AlphaFoldDB" id="A0A5C4WKU4"/>
<dbReference type="OrthoDB" id="9802489at2"/>
<dbReference type="Proteomes" id="UP000312512">
    <property type="component" value="Unassembled WGS sequence"/>
</dbReference>
<sequence length="113" mass="12058">MSEVRRRHLLTGDVTGRPEPVERVELHQVTLAPGQASGRHTHPGGVAGHVTEGRIVFELDGEPPRELGAGSAFFEPPGATVLRFDNLSPAEPATFVACYLLAGDQPLIEPLEG</sequence>
<evidence type="ECO:0000313" key="2">
    <source>
        <dbReference type="EMBL" id="KAB8194606.1"/>
    </source>
</evidence>
<dbReference type="Gene3D" id="2.60.120.10">
    <property type="entry name" value="Jelly Rolls"/>
    <property type="match status" value="1"/>
</dbReference>
<dbReference type="PANTHER" id="PTHR38599:SF1">
    <property type="entry name" value="CUPIN DOMAIN PROTEIN (AFU_ORTHOLOGUE AFUA_3G13620)"/>
    <property type="match status" value="1"/>
</dbReference>
<gene>
    <name evidence="2" type="ORF">FH608_015555</name>
</gene>